<sequence>MPDLFSQSVPVAAEPLVVPVIAADGARCELLAVLPAGRWQRLVYWMPAMGMPARHYLPLARTLADRGVAVVLHEWRGIGSSDRRAGRNCDWGYRQLLQDDLPAGLAAVRQRWPRASCWLGGHSLGGQLGLLCASLHPHDFAGMVLVASGAPYWRRFRHGWLIGTAYVLAPWLAALVGHLPGRRIGFGGNEARGVIADWARSGRSGRYAAAGMKQDFERLLAALQLPVLALRLQQDWLGPPASLAWLLGKLGPGARRVETISRDDLDGAPADHFGWMKTPAPVASRIADWLGEADATFVARGDTAA</sequence>
<evidence type="ECO:0000313" key="2">
    <source>
        <dbReference type="EMBL" id="THD10059.1"/>
    </source>
</evidence>
<dbReference type="EMBL" id="MWIO01000003">
    <property type="protein sequence ID" value="THD10059.1"/>
    <property type="molecule type" value="Genomic_DNA"/>
</dbReference>
<dbReference type="Gene3D" id="3.40.50.1820">
    <property type="entry name" value="alpha/beta hydrolase"/>
    <property type="match status" value="1"/>
</dbReference>
<protein>
    <submittedName>
        <fullName evidence="2">Alpha/beta hydrolase</fullName>
    </submittedName>
</protein>
<evidence type="ECO:0000259" key="1">
    <source>
        <dbReference type="Pfam" id="PF12146"/>
    </source>
</evidence>
<evidence type="ECO:0000313" key="3">
    <source>
        <dbReference type="Proteomes" id="UP000306317"/>
    </source>
</evidence>
<dbReference type="OrthoDB" id="9785076at2"/>
<name>A0A4S3KML8_9GAMM</name>
<dbReference type="SUPFAM" id="SSF53474">
    <property type="entry name" value="alpha/beta-Hydrolases"/>
    <property type="match status" value="1"/>
</dbReference>
<dbReference type="InterPro" id="IPR029058">
    <property type="entry name" value="AB_hydrolase_fold"/>
</dbReference>
<gene>
    <name evidence="2" type="ORF">B1991_01140</name>
</gene>
<dbReference type="GO" id="GO:0016787">
    <property type="term" value="F:hydrolase activity"/>
    <property type="evidence" value="ECO:0007669"/>
    <property type="project" value="UniProtKB-KW"/>
</dbReference>
<proteinExistence type="predicted"/>
<dbReference type="Pfam" id="PF12146">
    <property type="entry name" value="Hydrolase_4"/>
    <property type="match status" value="1"/>
</dbReference>
<keyword evidence="2" id="KW-0378">Hydrolase</keyword>
<dbReference type="InterPro" id="IPR017208">
    <property type="entry name" value="UCP037442_abhydr"/>
</dbReference>
<dbReference type="InterPro" id="IPR022742">
    <property type="entry name" value="Hydrolase_4"/>
</dbReference>
<feature type="domain" description="Serine aminopeptidase S33" evidence="1">
    <location>
        <begin position="42"/>
        <end position="156"/>
    </location>
</feature>
<dbReference type="PIRSF" id="PIRSF037442">
    <property type="entry name" value="UCP037442_abhydr"/>
    <property type="match status" value="1"/>
</dbReference>
<dbReference type="Proteomes" id="UP000306317">
    <property type="component" value="Unassembled WGS sequence"/>
</dbReference>
<organism evidence="2 3">
    <name type="scientific">Rhodanobacter lindaniclasticus</name>
    <dbReference type="NCBI Taxonomy" id="75310"/>
    <lineage>
        <taxon>Bacteria</taxon>
        <taxon>Pseudomonadati</taxon>
        <taxon>Pseudomonadota</taxon>
        <taxon>Gammaproteobacteria</taxon>
        <taxon>Lysobacterales</taxon>
        <taxon>Rhodanobacteraceae</taxon>
        <taxon>Rhodanobacter</taxon>
    </lineage>
</organism>
<accession>A0A4S3KML8</accession>
<comment type="caution">
    <text evidence="2">The sequence shown here is derived from an EMBL/GenBank/DDBJ whole genome shotgun (WGS) entry which is preliminary data.</text>
</comment>
<keyword evidence="3" id="KW-1185">Reference proteome</keyword>
<dbReference type="RefSeq" id="WP_136256864.1">
    <property type="nucleotide sequence ID" value="NZ_MWIO01000003.1"/>
</dbReference>
<dbReference type="AlphaFoldDB" id="A0A4S3KML8"/>
<reference evidence="2 3" key="1">
    <citation type="submission" date="2017-02" db="EMBL/GenBank/DDBJ databases">
        <title>Whole genome sequencing of Rhodanobacter lindaniclasticus DSM 17932.</title>
        <authorList>
            <person name="Kumar S."/>
            <person name="Patil P."/>
            <person name="Patil P.B."/>
        </authorList>
    </citation>
    <scope>NUCLEOTIDE SEQUENCE [LARGE SCALE GENOMIC DNA]</scope>
    <source>
        <strain evidence="2 3">DSM 17932</strain>
    </source>
</reference>